<gene>
    <name evidence="7" type="ORF">HS088_TW04G00367</name>
</gene>
<dbReference type="Pfam" id="PF03619">
    <property type="entry name" value="Solute_trans_a"/>
    <property type="match status" value="1"/>
</dbReference>
<comment type="caution">
    <text evidence="7">The sequence shown here is derived from an EMBL/GenBank/DDBJ whole genome shotgun (WGS) entry which is preliminary data.</text>
</comment>
<sequence>MDCCDAMDTLLCTLFKKATELHGLSFLFLVFLWSWEIEMAPMNGEDTYRDLHQPALITAGCFVIVALALSILLILQHLRHYTNPAEQKWIVGVLLMVPIYACESIISLWNPKLSLVCDILRNCYEAFALYSFWSYLVACLGGERRVIEILENESRRLIDDKPLLDGADKHQDRQQRSFSNFFFRPGVLGRDLYTIIKFGLVQYMILKTFCAFLAFLLELFGVYGDGEFKWYYGLCEVQFSFLVDQMAIAAVAHVYVFSVEPYHYVPASNYGRVTTDTTRAPKLEDNGEKKPTVLEKTETQVNVPGTSVTESVQDIVVEGGQRVVKDVVLTINQAIGPVEKGVAKIQERFHHRSVGSVDKEEESESELEIKELFEENDS</sequence>
<keyword evidence="8" id="KW-1185">Reference proteome</keyword>
<dbReference type="AlphaFoldDB" id="A0A7J7DQ35"/>
<accession>A0A7J7DQ35</accession>
<feature type="compositionally biased region" description="Basic and acidic residues" evidence="5">
    <location>
        <begin position="367"/>
        <end position="378"/>
    </location>
</feature>
<proteinExistence type="predicted"/>
<dbReference type="InterPro" id="IPR005178">
    <property type="entry name" value="Ostalpha/TMEM184C"/>
</dbReference>
<protein>
    <recommendedName>
        <fullName evidence="9">Transmembrane protein</fullName>
    </recommendedName>
</protein>
<reference evidence="7 8" key="1">
    <citation type="journal article" date="2020" name="Nat. Commun.">
        <title>Genome of Tripterygium wilfordii and identification of cytochrome P450 involved in triptolide biosynthesis.</title>
        <authorList>
            <person name="Tu L."/>
            <person name="Su P."/>
            <person name="Zhang Z."/>
            <person name="Gao L."/>
            <person name="Wang J."/>
            <person name="Hu T."/>
            <person name="Zhou J."/>
            <person name="Zhang Y."/>
            <person name="Zhao Y."/>
            <person name="Liu Y."/>
            <person name="Song Y."/>
            <person name="Tong Y."/>
            <person name="Lu Y."/>
            <person name="Yang J."/>
            <person name="Xu C."/>
            <person name="Jia M."/>
            <person name="Peters R.J."/>
            <person name="Huang L."/>
            <person name="Gao W."/>
        </authorList>
    </citation>
    <scope>NUCLEOTIDE SEQUENCE [LARGE SCALE GENOMIC DNA]</scope>
    <source>
        <strain evidence="8">cv. XIE 37</strain>
        <tissue evidence="7">Leaf</tissue>
    </source>
</reference>
<dbReference type="FunCoup" id="A0A7J7DQ35">
    <property type="interactions" value="2119"/>
</dbReference>
<evidence type="ECO:0000313" key="7">
    <source>
        <dbReference type="EMBL" id="KAF5748413.1"/>
    </source>
</evidence>
<feature type="transmembrane region" description="Helical" evidence="6">
    <location>
        <begin position="230"/>
        <end position="256"/>
    </location>
</feature>
<keyword evidence="4 6" id="KW-0472">Membrane</keyword>
<comment type="subcellular location">
    <subcellularLocation>
        <location evidence="1">Membrane</location>
        <topology evidence="1">Multi-pass membrane protein</topology>
    </subcellularLocation>
</comment>
<feature type="transmembrane region" description="Helical" evidence="6">
    <location>
        <begin position="55"/>
        <end position="77"/>
    </location>
</feature>
<evidence type="ECO:0000256" key="3">
    <source>
        <dbReference type="ARBA" id="ARBA00022989"/>
    </source>
</evidence>
<evidence type="ECO:0000256" key="4">
    <source>
        <dbReference type="ARBA" id="ARBA00023136"/>
    </source>
</evidence>
<dbReference type="PANTHER" id="PTHR23423">
    <property type="entry name" value="ORGANIC SOLUTE TRANSPORTER-RELATED"/>
    <property type="match status" value="1"/>
</dbReference>
<dbReference type="Proteomes" id="UP000593562">
    <property type="component" value="Unassembled WGS sequence"/>
</dbReference>
<dbReference type="GO" id="GO:0016020">
    <property type="term" value="C:membrane"/>
    <property type="evidence" value="ECO:0007669"/>
    <property type="project" value="UniProtKB-SubCell"/>
</dbReference>
<feature type="region of interest" description="Disordered" evidence="5">
    <location>
        <begin position="352"/>
        <end position="378"/>
    </location>
</feature>
<dbReference type="SMART" id="SM01417">
    <property type="entry name" value="Solute_trans_a"/>
    <property type="match status" value="1"/>
</dbReference>
<evidence type="ECO:0000256" key="6">
    <source>
        <dbReference type="SAM" id="Phobius"/>
    </source>
</evidence>
<dbReference type="EMBL" id="JAAARO010000004">
    <property type="protein sequence ID" value="KAF5748413.1"/>
    <property type="molecule type" value="Genomic_DNA"/>
</dbReference>
<feature type="transmembrane region" description="Helical" evidence="6">
    <location>
        <begin position="129"/>
        <end position="147"/>
    </location>
</feature>
<feature type="transmembrane region" description="Helical" evidence="6">
    <location>
        <begin position="200"/>
        <end position="224"/>
    </location>
</feature>
<evidence type="ECO:0008006" key="9">
    <source>
        <dbReference type="Google" id="ProtNLM"/>
    </source>
</evidence>
<evidence type="ECO:0000256" key="2">
    <source>
        <dbReference type="ARBA" id="ARBA00022692"/>
    </source>
</evidence>
<feature type="transmembrane region" description="Helical" evidence="6">
    <location>
        <begin position="18"/>
        <end position="35"/>
    </location>
</feature>
<name>A0A7J7DQ35_TRIWF</name>
<organism evidence="7 8">
    <name type="scientific">Tripterygium wilfordii</name>
    <name type="common">Thunder God vine</name>
    <dbReference type="NCBI Taxonomy" id="458696"/>
    <lineage>
        <taxon>Eukaryota</taxon>
        <taxon>Viridiplantae</taxon>
        <taxon>Streptophyta</taxon>
        <taxon>Embryophyta</taxon>
        <taxon>Tracheophyta</taxon>
        <taxon>Spermatophyta</taxon>
        <taxon>Magnoliopsida</taxon>
        <taxon>eudicotyledons</taxon>
        <taxon>Gunneridae</taxon>
        <taxon>Pentapetalae</taxon>
        <taxon>rosids</taxon>
        <taxon>fabids</taxon>
        <taxon>Celastrales</taxon>
        <taxon>Celastraceae</taxon>
        <taxon>Tripterygium</taxon>
    </lineage>
</organism>
<dbReference type="InParanoid" id="A0A7J7DQ35"/>
<keyword evidence="3 6" id="KW-1133">Transmembrane helix</keyword>
<evidence type="ECO:0000313" key="8">
    <source>
        <dbReference type="Proteomes" id="UP000593562"/>
    </source>
</evidence>
<evidence type="ECO:0000256" key="1">
    <source>
        <dbReference type="ARBA" id="ARBA00004141"/>
    </source>
</evidence>
<evidence type="ECO:0000256" key="5">
    <source>
        <dbReference type="SAM" id="MobiDB-lite"/>
    </source>
</evidence>
<keyword evidence="2 6" id="KW-0812">Transmembrane</keyword>
<feature type="transmembrane region" description="Helical" evidence="6">
    <location>
        <begin position="89"/>
        <end position="109"/>
    </location>
</feature>